<dbReference type="OrthoDB" id="6431723at2759"/>
<dbReference type="Proteomes" id="UP000499080">
    <property type="component" value="Unassembled WGS sequence"/>
</dbReference>
<keyword evidence="4" id="KW-1133">Transmembrane helix</keyword>
<proteinExistence type="predicted"/>
<keyword evidence="2" id="KW-0802">TPR repeat</keyword>
<comment type="caution">
    <text evidence="6">The sequence shown here is derived from an EMBL/GenBank/DDBJ whole genome shotgun (WGS) entry which is preliminary data.</text>
</comment>
<keyword evidence="3 4" id="KW-0472">Membrane</keyword>
<sequence length="145" mass="16380">MTTCVTASVRPLSGHLRTSPVVRNRFRMRFDNPAAAAETPTRQLTFNYLIALNSWLLLCPSDLCCDWTMGSVPLVRSWSDPRNIATLAVYATLFTVLWNAVWVDDLRSRTLLMLKVSEKLVYSSLDSSYVPNSVYPEKNSIPSFT</sequence>
<dbReference type="GO" id="GO:0005783">
    <property type="term" value="C:endoplasmic reticulum"/>
    <property type="evidence" value="ECO:0007669"/>
    <property type="project" value="TreeGrafter"/>
</dbReference>
<name>A0A4Y2X2X5_ARAVE</name>
<evidence type="ECO:0000259" key="5">
    <source>
        <dbReference type="Pfam" id="PF08409"/>
    </source>
</evidence>
<keyword evidence="4 6" id="KW-0812">Transmembrane</keyword>
<evidence type="ECO:0000256" key="1">
    <source>
        <dbReference type="ARBA" id="ARBA00022737"/>
    </source>
</evidence>
<evidence type="ECO:0000313" key="7">
    <source>
        <dbReference type="Proteomes" id="UP000499080"/>
    </source>
</evidence>
<evidence type="ECO:0000256" key="3">
    <source>
        <dbReference type="ARBA" id="ARBA00023136"/>
    </source>
</evidence>
<protein>
    <submittedName>
        <fullName evidence="6">Transmembrane and TPR repeat-containing protein 3</fullName>
    </submittedName>
</protein>
<dbReference type="GO" id="GO:0035269">
    <property type="term" value="P:protein O-linked glycosylation via mannose"/>
    <property type="evidence" value="ECO:0007669"/>
    <property type="project" value="TreeGrafter"/>
</dbReference>
<evidence type="ECO:0000256" key="4">
    <source>
        <dbReference type="SAM" id="Phobius"/>
    </source>
</evidence>
<evidence type="ECO:0000256" key="2">
    <source>
        <dbReference type="ARBA" id="ARBA00022803"/>
    </source>
</evidence>
<evidence type="ECO:0000313" key="6">
    <source>
        <dbReference type="EMBL" id="GBO43929.1"/>
    </source>
</evidence>
<gene>
    <name evidence="6" type="primary">Tmtc3_4</name>
    <name evidence="6" type="ORF">AVEN_130280_1</name>
</gene>
<dbReference type="PANTHER" id="PTHR44395">
    <property type="match status" value="1"/>
</dbReference>
<dbReference type="InterPro" id="IPR013618">
    <property type="entry name" value="TMTC_DUF1736"/>
</dbReference>
<accession>A0A4Y2X2X5</accession>
<dbReference type="AlphaFoldDB" id="A0A4Y2X2X5"/>
<dbReference type="GO" id="GO:0000030">
    <property type="term" value="F:mannosyltransferase activity"/>
    <property type="evidence" value="ECO:0007669"/>
    <property type="project" value="TreeGrafter"/>
</dbReference>
<dbReference type="EMBL" id="BGPR01070491">
    <property type="protein sequence ID" value="GBO43929.1"/>
    <property type="molecule type" value="Genomic_DNA"/>
</dbReference>
<organism evidence="6 7">
    <name type="scientific">Araneus ventricosus</name>
    <name type="common">Orbweaver spider</name>
    <name type="synonym">Epeira ventricosa</name>
    <dbReference type="NCBI Taxonomy" id="182803"/>
    <lineage>
        <taxon>Eukaryota</taxon>
        <taxon>Metazoa</taxon>
        <taxon>Ecdysozoa</taxon>
        <taxon>Arthropoda</taxon>
        <taxon>Chelicerata</taxon>
        <taxon>Arachnida</taxon>
        <taxon>Araneae</taxon>
        <taxon>Araneomorphae</taxon>
        <taxon>Entelegynae</taxon>
        <taxon>Araneoidea</taxon>
        <taxon>Araneidae</taxon>
        <taxon>Araneus</taxon>
    </lineage>
</organism>
<keyword evidence="7" id="KW-1185">Reference proteome</keyword>
<feature type="domain" description="DUF1736" evidence="5">
    <location>
        <begin position="29"/>
        <end position="93"/>
    </location>
</feature>
<dbReference type="PANTHER" id="PTHR44395:SF1">
    <property type="entry name" value="PROTEIN O-MANNOSYL-TRANSFERASE TMTC3"/>
    <property type="match status" value="1"/>
</dbReference>
<feature type="transmembrane region" description="Helical" evidence="4">
    <location>
        <begin position="84"/>
        <end position="103"/>
    </location>
</feature>
<dbReference type="Pfam" id="PF08409">
    <property type="entry name" value="TMTC_DUF1736"/>
    <property type="match status" value="1"/>
</dbReference>
<reference evidence="6 7" key="1">
    <citation type="journal article" date="2019" name="Sci. Rep.">
        <title>Orb-weaving spider Araneus ventricosus genome elucidates the spidroin gene catalogue.</title>
        <authorList>
            <person name="Kono N."/>
            <person name="Nakamura H."/>
            <person name="Ohtoshi R."/>
            <person name="Moran D.A.P."/>
            <person name="Shinohara A."/>
            <person name="Yoshida Y."/>
            <person name="Fujiwara M."/>
            <person name="Mori M."/>
            <person name="Tomita M."/>
            <person name="Arakawa K."/>
        </authorList>
    </citation>
    <scope>NUCLEOTIDE SEQUENCE [LARGE SCALE GENOMIC DNA]</scope>
</reference>
<keyword evidence="1" id="KW-0677">Repeat</keyword>